<dbReference type="AlphaFoldDB" id="J1QGH3"/>
<name>J1QGH3_9ALTE</name>
<comment type="caution">
    <text evidence="1">The sequence shown here is derived from an EMBL/GenBank/DDBJ whole genome shotgun (WGS) entry which is preliminary data.</text>
</comment>
<organism evidence="1 2">
    <name type="scientific">Alishewanella aestuarii B11</name>
    <dbReference type="NCBI Taxonomy" id="1197174"/>
    <lineage>
        <taxon>Bacteria</taxon>
        <taxon>Pseudomonadati</taxon>
        <taxon>Pseudomonadota</taxon>
        <taxon>Gammaproteobacteria</taxon>
        <taxon>Alteromonadales</taxon>
        <taxon>Alteromonadaceae</taxon>
        <taxon>Alishewanella</taxon>
    </lineage>
</organism>
<sequence>MGYQFKTGLCFLIRSNAMARRYTVHDKDDELALKGILTGLGSGQAPHTTTTE</sequence>
<dbReference type="Proteomes" id="UP000012043">
    <property type="component" value="Unassembled WGS sequence"/>
</dbReference>
<gene>
    <name evidence="1" type="ORF">AEST_25390</name>
</gene>
<accession>J1QGH3</accession>
<reference evidence="1 2" key="1">
    <citation type="journal article" date="2012" name="J. Bacteriol.">
        <title>Genome Sequence of Pectin-Degrading Alishewanella aestuarii Strain B11T, Isolated from Tidal Flat Sediment.</title>
        <authorList>
            <person name="Jung J."/>
            <person name="Choi S."/>
            <person name="Chun J."/>
            <person name="Park W."/>
        </authorList>
    </citation>
    <scope>NUCLEOTIDE SEQUENCE [LARGE SCALE GENOMIC DNA]</scope>
    <source>
        <strain evidence="1 2">B11</strain>
    </source>
</reference>
<protein>
    <submittedName>
        <fullName evidence="1">Uncharacterized protein</fullName>
    </submittedName>
</protein>
<dbReference type="EMBL" id="ALAB01000029">
    <property type="protein sequence ID" value="EJI84606.1"/>
    <property type="molecule type" value="Genomic_DNA"/>
</dbReference>
<keyword evidence="2" id="KW-1185">Reference proteome</keyword>
<proteinExistence type="predicted"/>
<evidence type="ECO:0000313" key="2">
    <source>
        <dbReference type="Proteomes" id="UP000012043"/>
    </source>
</evidence>
<evidence type="ECO:0000313" key="1">
    <source>
        <dbReference type="EMBL" id="EJI84606.1"/>
    </source>
</evidence>